<comment type="caution">
    <text evidence="7">The sequence shown here is derived from an EMBL/GenBank/DDBJ whole genome shotgun (WGS) entry which is preliminary data.</text>
</comment>
<evidence type="ECO:0000313" key="8">
    <source>
        <dbReference type="Proteomes" id="UP001176961"/>
    </source>
</evidence>
<feature type="transmembrane region" description="Helical" evidence="6">
    <location>
        <begin position="302"/>
        <end position="319"/>
    </location>
</feature>
<protein>
    <recommendedName>
        <fullName evidence="9">Major facilitator superfamily (MFS) profile domain-containing protein</fullName>
    </recommendedName>
</protein>
<feature type="transmembrane region" description="Helical" evidence="6">
    <location>
        <begin position="454"/>
        <end position="474"/>
    </location>
</feature>
<dbReference type="InterPro" id="IPR036259">
    <property type="entry name" value="MFS_trans_sf"/>
</dbReference>
<feature type="transmembrane region" description="Helical" evidence="6">
    <location>
        <begin position="7"/>
        <end position="25"/>
    </location>
</feature>
<feature type="transmembrane region" description="Helical" evidence="6">
    <location>
        <begin position="219"/>
        <end position="237"/>
    </location>
</feature>
<feature type="transmembrane region" description="Helical" evidence="6">
    <location>
        <begin position="192"/>
        <end position="213"/>
    </location>
</feature>
<evidence type="ECO:0000256" key="6">
    <source>
        <dbReference type="SAM" id="Phobius"/>
    </source>
</evidence>
<comment type="subcellular location">
    <subcellularLocation>
        <location evidence="1">Membrane</location>
        <topology evidence="1">Multi-pass membrane protein</topology>
    </subcellularLocation>
</comment>
<dbReference type="Gene3D" id="1.20.1250.20">
    <property type="entry name" value="MFS general substrate transporter like domains"/>
    <property type="match status" value="1"/>
</dbReference>
<evidence type="ECO:0000256" key="4">
    <source>
        <dbReference type="ARBA" id="ARBA00023136"/>
    </source>
</evidence>
<feature type="transmembrane region" description="Helical" evidence="6">
    <location>
        <begin position="158"/>
        <end position="180"/>
    </location>
</feature>
<keyword evidence="3 6" id="KW-1133">Transmembrane helix</keyword>
<keyword evidence="4 6" id="KW-0472">Membrane</keyword>
<reference evidence="7" key="1">
    <citation type="submission" date="2023-07" db="EMBL/GenBank/DDBJ databases">
        <authorList>
            <consortium name="CYATHOMIX"/>
        </authorList>
    </citation>
    <scope>NUCLEOTIDE SEQUENCE</scope>
    <source>
        <strain evidence="7">N/A</strain>
    </source>
</reference>
<proteinExistence type="predicted"/>
<dbReference type="SUPFAM" id="SSF103473">
    <property type="entry name" value="MFS general substrate transporter"/>
    <property type="match status" value="1"/>
</dbReference>
<feature type="transmembrane region" description="Helical" evidence="6">
    <location>
        <begin position="331"/>
        <end position="350"/>
    </location>
</feature>
<evidence type="ECO:0008006" key="9">
    <source>
        <dbReference type="Google" id="ProtNLM"/>
    </source>
</evidence>
<evidence type="ECO:0000256" key="1">
    <source>
        <dbReference type="ARBA" id="ARBA00004141"/>
    </source>
</evidence>
<dbReference type="EMBL" id="CATQJL010000305">
    <property type="protein sequence ID" value="CAJ0601133.1"/>
    <property type="molecule type" value="Genomic_DNA"/>
</dbReference>
<dbReference type="GO" id="GO:0022857">
    <property type="term" value="F:transmembrane transporter activity"/>
    <property type="evidence" value="ECO:0007669"/>
    <property type="project" value="InterPro"/>
</dbReference>
<dbReference type="Pfam" id="PF00083">
    <property type="entry name" value="Sugar_tr"/>
    <property type="match status" value="1"/>
</dbReference>
<keyword evidence="2 6" id="KW-0812">Transmembrane</keyword>
<evidence type="ECO:0000256" key="3">
    <source>
        <dbReference type="ARBA" id="ARBA00022989"/>
    </source>
</evidence>
<organism evidence="7 8">
    <name type="scientific">Cylicocyclus nassatus</name>
    <name type="common">Nematode worm</name>
    <dbReference type="NCBI Taxonomy" id="53992"/>
    <lineage>
        <taxon>Eukaryota</taxon>
        <taxon>Metazoa</taxon>
        <taxon>Ecdysozoa</taxon>
        <taxon>Nematoda</taxon>
        <taxon>Chromadorea</taxon>
        <taxon>Rhabditida</taxon>
        <taxon>Rhabditina</taxon>
        <taxon>Rhabditomorpha</taxon>
        <taxon>Strongyloidea</taxon>
        <taxon>Strongylidae</taxon>
        <taxon>Cylicocyclus</taxon>
    </lineage>
</organism>
<name>A0AA36GZX5_CYLNA</name>
<dbReference type="Proteomes" id="UP001176961">
    <property type="component" value="Unassembled WGS sequence"/>
</dbReference>
<feature type="transmembrane region" description="Helical" evidence="6">
    <location>
        <begin position="109"/>
        <end position="127"/>
    </location>
</feature>
<dbReference type="PANTHER" id="PTHR24064">
    <property type="entry name" value="SOLUTE CARRIER FAMILY 22 MEMBER"/>
    <property type="match status" value="1"/>
</dbReference>
<dbReference type="AlphaFoldDB" id="A0AA36GZX5"/>
<feature type="compositionally biased region" description="Basic and acidic residues" evidence="5">
    <location>
        <begin position="489"/>
        <end position="499"/>
    </location>
</feature>
<feature type="transmembrane region" description="Helical" evidence="6">
    <location>
        <begin position="134"/>
        <end position="152"/>
    </location>
</feature>
<dbReference type="InterPro" id="IPR005828">
    <property type="entry name" value="MFS_sugar_transport-like"/>
</dbReference>
<evidence type="ECO:0000256" key="5">
    <source>
        <dbReference type="SAM" id="MobiDB-lite"/>
    </source>
</evidence>
<gene>
    <name evidence="7" type="ORF">CYNAS_LOCUS13116</name>
</gene>
<dbReference type="GO" id="GO:0016020">
    <property type="term" value="C:membrane"/>
    <property type="evidence" value="ECO:0007669"/>
    <property type="project" value="UniProtKB-SubCell"/>
</dbReference>
<sequence length="523" mass="58326">MKLFGPGYYRFDILVLLFYQLNHFFGVQQLFPIFLNYTPKTVCEGNRCFEVPKSKCVECPDCPDLCANATTPAAKKECVDKYSFAYFKSAAMEYRTPCKPGWKNFRPAFAQYFGVLVGNLFLGWIADTIGRRKTYILSLAIGIPALALSAAINNIPLFYLLRMITGIGIAGTQVVGWAYCSELISPHQRFKLRTFSNWANGRILLTLVCLFAGEWRLSSYLSAALSCIKLCIVLFVLPESHIWLRKKGRFQESEESRKRIAKMSGMEFEPMAPPEDKGEVKEPEKKISIADVFKQPHLRKNLLVLWTMWFTAGLTAYLTDLCGGDMTKNFWVGQFLSGILLSVVRIVLGFADGFLPWMGRRFVLLAAQSLAIGFFACVIAFLYMGAKGEVYYTGVYLAAFVFTSIVWEPCYLCASELMPTDVRATSTASCSIISRVANIGASMLSQLKTIYEPGVHMISMACGLFNVLVAFIWLQETKNCNLDNVGKAPEPKADAKEMETLLPKGGENAADGTNAKAEDGDKH</sequence>
<keyword evidence="8" id="KW-1185">Reference proteome</keyword>
<evidence type="ECO:0000256" key="2">
    <source>
        <dbReference type="ARBA" id="ARBA00022692"/>
    </source>
</evidence>
<evidence type="ECO:0000313" key="7">
    <source>
        <dbReference type="EMBL" id="CAJ0601133.1"/>
    </source>
</evidence>
<feature type="region of interest" description="Disordered" evidence="5">
    <location>
        <begin position="485"/>
        <end position="523"/>
    </location>
</feature>
<feature type="transmembrane region" description="Helical" evidence="6">
    <location>
        <begin position="362"/>
        <end position="384"/>
    </location>
</feature>
<accession>A0AA36GZX5</accession>